<dbReference type="Pfam" id="PF13432">
    <property type="entry name" value="TPR_16"/>
    <property type="match status" value="1"/>
</dbReference>
<keyword evidence="2 3" id="KW-0802">TPR repeat</keyword>
<evidence type="ECO:0000256" key="1">
    <source>
        <dbReference type="ARBA" id="ARBA00022737"/>
    </source>
</evidence>
<feature type="repeat" description="TPR" evidence="3">
    <location>
        <begin position="1013"/>
        <end position="1046"/>
    </location>
</feature>
<dbReference type="SUPFAM" id="SSF48452">
    <property type="entry name" value="TPR-like"/>
    <property type="match status" value="2"/>
</dbReference>
<protein>
    <submittedName>
        <fullName evidence="4">Outer membrane protein assembly factor BamD</fullName>
    </submittedName>
</protein>
<comment type="caution">
    <text evidence="4">The sequence shown here is derived from an EMBL/GenBank/DDBJ whole genome shotgun (WGS) entry which is preliminary data.</text>
</comment>
<reference evidence="5" key="1">
    <citation type="submission" date="2018-09" db="EMBL/GenBank/DDBJ databases">
        <authorList>
            <person name="Livingstone P.G."/>
            <person name="Whitworth D.E."/>
        </authorList>
    </citation>
    <scope>NUCLEOTIDE SEQUENCE [LARGE SCALE GENOMIC DNA]</scope>
    <source>
        <strain evidence="5">CA054A</strain>
    </source>
</reference>
<dbReference type="PROSITE" id="PS50005">
    <property type="entry name" value="TPR"/>
    <property type="match status" value="2"/>
</dbReference>
<dbReference type="EMBL" id="RAVZ01000043">
    <property type="protein sequence ID" value="RKG91592.1"/>
    <property type="molecule type" value="Genomic_DNA"/>
</dbReference>
<name>A0A3A8J7A7_9BACT</name>
<dbReference type="InterPro" id="IPR019734">
    <property type="entry name" value="TPR_rpt"/>
</dbReference>
<evidence type="ECO:0000256" key="3">
    <source>
        <dbReference type="PROSITE-ProRule" id="PRU00339"/>
    </source>
</evidence>
<dbReference type="Proteomes" id="UP000268094">
    <property type="component" value="Unassembled WGS sequence"/>
</dbReference>
<dbReference type="InterPro" id="IPR051012">
    <property type="entry name" value="CellSynth/LPSAsmb/PSIAsmb"/>
</dbReference>
<evidence type="ECO:0000256" key="2">
    <source>
        <dbReference type="ARBA" id="ARBA00022803"/>
    </source>
</evidence>
<evidence type="ECO:0000313" key="5">
    <source>
        <dbReference type="Proteomes" id="UP000268094"/>
    </source>
</evidence>
<dbReference type="SMART" id="SM00028">
    <property type="entry name" value="TPR"/>
    <property type="match status" value="8"/>
</dbReference>
<gene>
    <name evidence="4" type="primary">bamD</name>
    <name evidence="4" type="ORF">D7V88_09105</name>
</gene>
<keyword evidence="5" id="KW-1185">Reference proteome</keyword>
<accession>A0A3A8J7A7</accession>
<organism evidence="4 5">
    <name type="scientific">Corallococcus terminator</name>
    <dbReference type="NCBI Taxonomy" id="2316733"/>
    <lineage>
        <taxon>Bacteria</taxon>
        <taxon>Pseudomonadati</taxon>
        <taxon>Myxococcota</taxon>
        <taxon>Myxococcia</taxon>
        <taxon>Myxococcales</taxon>
        <taxon>Cystobacterineae</taxon>
        <taxon>Myxococcaceae</taxon>
        <taxon>Corallococcus</taxon>
    </lineage>
</organism>
<sequence>MTGPFTGLITAAMLAAAAPGAAGRVGPNLNPIVSKAKERDELIAKLKRDIFKVDRSIGETEKLISKSRNAPYLPDLQFRLAELYVEKSRYVYYLQAEERPEGASGAIVSPETRLMKQKAVQMYFRLLREYPDFKDGDQVTFYLAHEQRELGQFDEMLKTLGDLTRKFPNSPLRLESEQILGDHFFDKADLVEAEKHYQAILELPPSPVHDLARYKMGWIRVNQAKHAEAVTFFEAAAASAPLPGVDVKKALNVKREALLDLVYSYTEAKPPKGALNYFEKLSDSRATYALALDKLGNRYFIKQQYEWAIPTLRKLMEVQPDPELDLERGQKLYDSLKAAKGKVLPEPEDIRFLVRASVQSKTDPELSETDRKKQLVELEEMARDLSTQVHLAAQKKDERDLYVKAAAAYREYLGLFRPEQYVRPIMKNRADALFAAKEFPDAARQFEELARYEDKAKAKDDKAVDAAMYGALLAHFSTLKPEEALKRNAFEVADARQALKLLGANYVSRYPQSPHVLDVKFNIARAHYEDGDYPKAAELFTAFALAHPQYKDAPVAGNLALDSLRQVNDFKKLDETGRKFLASSLPSNFRGEVQKILTQSKSEALDELALQSAQETGDVISGLMKVADENKNTDIGEKALYGAFTAAREKRDLPRERELGTKLVQSYPKSQYLSDVLLTLGRHSAEAAAFTEAAGWFEQVGQKLGGDLAAVDGWMAGARLRLALGEYKEASRNLETAAEAAGARKGEVLSLLAETRLKQKDYARAKSTAESALRLDKNNVAAAAVLAEVQAATAPTASPDALIATLTAAVQGPNGQSEEAAKGLWYLGEILFRGYKDLPADKVEEKVAALQAMEGVYTQAASLGYPEWAVASLWKIALAYGHIADVVDQTPVPGGLSAAETKQFQDAVKQQVGPLKSRSDDAFKACLSRAESLEVFNAAVLGCRNRTDVASLPVPPTAAPTQPAALDDLRKKAEKVLSAEALEALGMGYLDAHQYGMAQLTFGRVTELQDTRASAHAALGWAMLNLGDAMGARAAYAKALEADPTYDKARLNLAALRCRFGDTDGARRELAVLKDMGTLNGPDVDAGWKACK</sequence>
<dbReference type="Gene3D" id="1.25.40.10">
    <property type="entry name" value="Tetratricopeptide repeat domain"/>
    <property type="match status" value="5"/>
</dbReference>
<evidence type="ECO:0000313" key="4">
    <source>
        <dbReference type="EMBL" id="RKG91592.1"/>
    </source>
</evidence>
<dbReference type="PANTHER" id="PTHR45586">
    <property type="entry name" value="TPR REPEAT-CONTAINING PROTEIN PA4667"/>
    <property type="match status" value="1"/>
</dbReference>
<dbReference type="OrthoDB" id="5376890at2"/>
<dbReference type="InterPro" id="IPR011990">
    <property type="entry name" value="TPR-like_helical_dom_sf"/>
</dbReference>
<keyword evidence="1" id="KW-0677">Repeat</keyword>
<dbReference type="PANTHER" id="PTHR45586:SF1">
    <property type="entry name" value="LIPOPOLYSACCHARIDE ASSEMBLY PROTEIN B"/>
    <property type="match status" value="1"/>
</dbReference>
<proteinExistence type="predicted"/>
<dbReference type="AlphaFoldDB" id="A0A3A8J7A7"/>
<dbReference type="RefSeq" id="WP_120540225.1">
    <property type="nucleotide sequence ID" value="NZ_RAVZ01000043.1"/>
</dbReference>
<feature type="repeat" description="TPR" evidence="3">
    <location>
        <begin position="289"/>
        <end position="322"/>
    </location>
</feature>